<organism evidence="7 8">
    <name type="scientific">Smittium simulii</name>
    <dbReference type="NCBI Taxonomy" id="133385"/>
    <lineage>
        <taxon>Eukaryota</taxon>
        <taxon>Fungi</taxon>
        <taxon>Fungi incertae sedis</taxon>
        <taxon>Zoopagomycota</taxon>
        <taxon>Kickxellomycotina</taxon>
        <taxon>Harpellomycetes</taxon>
        <taxon>Harpellales</taxon>
        <taxon>Legeriomycetaceae</taxon>
        <taxon>Smittium</taxon>
    </lineage>
</organism>
<feature type="region of interest" description="Disordered" evidence="6">
    <location>
        <begin position="111"/>
        <end position="138"/>
    </location>
</feature>
<keyword evidence="5" id="KW-0175">Coiled coil</keyword>
<feature type="coiled-coil region" evidence="5">
    <location>
        <begin position="139"/>
        <end position="175"/>
    </location>
</feature>
<evidence type="ECO:0000256" key="4">
    <source>
        <dbReference type="ARBA" id="ARBA00023187"/>
    </source>
</evidence>
<keyword evidence="3" id="KW-0507">mRNA processing</keyword>
<dbReference type="GO" id="GO:0071013">
    <property type="term" value="C:catalytic step 2 spliceosome"/>
    <property type="evidence" value="ECO:0007669"/>
    <property type="project" value="TreeGrafter"/>
</dbReference>
<gene>
    <name evidence="7" type="ORF">BB561_004633</name>
</gene>
<accession>A0A2T9YF43</accession>
<dbReference type="AlphaFoldDB" id="A0A2T9YF43"/>
<comment type="caution">
    <text evidence="7">The sequence shown here is derived from an EMBL/GenBank/DDBJ whole genome shotgun (WGS) entry which is preliminary data.</text>
</comment>
<comment type="function">
    <text evidence="1">Involved in pre-mRNA splicing.</text>
</comment>
<comment type="similarity">
    <text evidence="2">Belongs to the CWC15 family.</text>
</comment>
<keyword evidence="8" id="KW-1185">Reference proteome</keyword>
<dbReference type="GO" id="GO:0003723">
    <property type="term" value="F:RNA binding"/>
    <property type="evidence" value="ECO:0007669"/>
    <property type="project" value="TreeGrafter"/>
</dbReference>
<evidence type="ECO:0000313" key="8">
    <source>
        <dbReference type="Proteomes" id="UP000245383"/>
    </source>
</evidence>
<keyword evidence="4" id="KW-0508">mRNA splicing</keyword>
<dbReference type="OrthoDB" id="30179at2759"/>
<dbReference type="GO" id="GO:0045292">
    <property type="term" value="P:mRNA cis splicing, via spliceosome"/>
    <property type="evidence" value="ECO:0007669"/>
    <property type="project" value="TreeGrafter"/>
</dbReference>
<dbReference type="EMBL" id="MBFR01000228">
    <property type="protein sequence ID" value="PVU90968.1"/>
    <property type="molecule type" value="Genomic_DNA"/>
</dbReference>
<dbReference type="Proteomes" id="UP000245383">
    <property type="component" value="Unassembled WGS sequence"/>
</dbReference>
<protein>
    <recommendedName>
        <fullName evidence="9">Pre-mRNA-splicing factor CWC15</fullName>
    </recommendedName>
</protein>
<evidence type="ECO:0000256" key="2">
    <source>
        <dbReference type="ARBA" id="ARBA00006644"/>
    </source>
</evidence>
<dbReference type="Pfam" id="PF04889">
    <property type="entry name" value="Cwf_Cwc_15"/>
    <property type="match status" value="1"/>
</dbReference>
<dbReference type="PANTHER" id="PTHR12718:SF2">
    <property type="entry name" value="SPLICEOSOME-ASSOCIATED PROTEIN CWC15 HOMOLOG"/>
    <property type="match status" value="1"/>
</dbReference>
<reference evidence="7 8" key="1">
    <citation type="journal article" date="2018" name="MBio">
        <title>Comparative Genomics Reveals the Core Gene Toolbox for the Fungus-Insect Symbiosis.</title>
        <authorList>
            <person name="Wang Y."/>
            <person name="Stata M."/>
            <person name="Wang W."/>
            <person name="Stajich J.E."/>
            <person name="White M.M."/>
            <person name="Moncalvo J.M."/>
        </authorList>
    </citation>
    <scope>NUCLEOTIDE SEQUENCE [LARGE SCALE GENOMIC DNA]</scope>
    <source>
        <strain evidence="7 8">SWE-8-4</strain>
    </source>
</reference>
<sequence length="235" mass="27523">MTTAARPTFDTARGRDSIATSLQISARDLPGHTKLKYRKPGQGGEADPIDENQLREQLLLDEKESLEKAKKELFGHSYNDDVKKIQYNQGNSTIDLLEDEKNEYLKKVQTKYASSDYENSDENQSDSNSSGDSDSEDETALLMKELEKIKKERELEKQKREREEKELELEDNHDEIMSGNPLLAQDLNFSVKKRWDEDVVFKNQARDMQLKPQKRFINDMLRSDFHRKFMKRYIH</sequence>
<evidence type="ECO:0000256" key="1">
    <source>
        <dbReference type="ARBA" id="ARBA00003777"/>
    </source>
</evidence>
<dbReference type="STRING" id="133385.A0A2T9YF43"/>
<evidence type="ECO:0008006" key="9">
    <source>
        <dbReference type="Google" id="ProtNLM"/>
    </source>
</evidence>
<evidence type="ECO:0000256" key="6">
    <source>
        <dbReference type="SAM" id="MobiDB-lite"/>
    </source>
</evidence>
<feature type="region of interest" description="Disordered" evidence="6">
    <location>
        <begin position="30"/>
        <end position="51"/>
    </location>
</feature>
<evidence type="ECO:0000256" key="3">
    <source>
        <dbReference type="ARBA" id="ARBA00022664"/>
    </source>
</evidence>
<evidence type="ECO:0000256" key="5">
    <source>
        <dbReference type="SAM" id="Coils"/>
    </source>
</evidence>
<dbReference type="InterPro" id="IPR006973">
    <property type="entry name" value="Cwf_Cwc_15"/>
</dbReference>
<proteinExistence type="inferred from homology"/>
<evidence type="ECO:0000313" key="7">
    <source>
        <dbReference type="EMBL" id="PVU90968.1"/>
    </source>
</evidence>
<dbReference type="PANTHER" id="PTHR12718">
    <property type="entry name" value="CELL CYCLE CONTROL PROTEIN CWF15"/>
    <property type="match status" value="1"/>
</dbReference>
<name>A0A2T9YF43_9FUNG</name>